<evidence type="ECO:0000256" key="5">
    <source>
        <dbReference type="PROSITE-ProRule" id="PRU01091"/>
    </source>
</evidence>
<dbReference type="SMART" id="SM00448">
    <property type="entry name" value="REC"/>
    <property type="match status" value="1"/>
</dbReference>
<name>A0ABU9UE86_9SPIR</name>
<dbReference type="PANTHER" id="PTHR48111:SF40">
    <property type="entry name" value="PHOSPHATE REGULON TRANSCRIPTIONAL REGULATORY PROTEIN PHOB"/>
    <property type="match status" value="1"/>
</dbReference>
<evidence type="ECO:0000256" key="2">
    <source>
        <dbReference type="ARBA" id="ARBA00023012"/>
    </source>
</evidence>
<feature type="DNA-binding region" description="OmpR/PhoB-type" evidence="5">
    <location>
        <begin position="131"/>
        <end position="227"/>
    </location>
</feature>
<dbReference type="InterPro" id="IPR036388">
    <property type="entry name" value="WH-like_DNA-bd_sf"/>
</dbReference>
<dbReference type="Pfam" id="PF00486">
    <property type="entry name" value="Trans_reg_C"/>
    <property type="match status" value="1"/>
</dbReference>
<dbReference type="RefSeq" id="WP_420069718.1">
    <property type="nucleotide sequence ID" value="NZ_JBCHKQ010000003.1"/>
</dbReference>
<comment type="caution">
    <text evidence="8">The sequence shown here is derived from an EMBL/GenBank/DDBJ whole genome shotgun (WGS) entry which is preliminary data.</text>
</comment>
<evidence type="ECO:0000259" key="7">
    <source>
        <dbReference type="PROSITE" id="PS51755"/>
    </source>
</evidence>
<keyword evidence="9" id="KW-1185">Reference proteome</keyword>
<accession>A0ABU9UE86</accession>
<dbReference type="Gene3D" id="3.40.50.2300">
    <property type="match status" value="1"/>
</dbReference>
<dbReference type="SMART" id="SM00862">
    <property type="entry name" value="Trans_reg_C"/>
    <property type="match status" value="1"/>
</dbReference>
<dbReference type="CDD" id="cd00383">
    <property type="entry name" value="trans_reg_C"/>
    <property type="match status" value="1"/>
</dbReference>
<evidence type="ECO:0000256" key="3">
    <source>
        <dbReference type="ARBA" id="ARBA00023125"/>
    </source>
</evidence>
<dbReference type="Gene3D" id="6.10.250.690">
    <property type="match status" value="1"/>
</dbReference>
<protein>
    <submittedName>
        <fullName evidence="8">Response regulator</fullName>
    </submittedName>
</protein>
<reference evidence="8 9" key="1">
    <citation type="submission" date="2024-03" db="EMBL/GenBank/DDBJ databases">
        <title>Ignisphaera cupida sp. nov., a hyperthermophilic hydrolytic archaeon from a hot spring of Kamchatka, and proposal of Ignisphaeraceae fam. nov.</title>
        <authorList>
            <person name="Podosokorskaya O.A."/>
            <person name="Elcheninov A.G."/>
            <person name="Maltseva A.I."/>
            <person name="Zayulina K.S."/>
            <person name="Novikov A."/>
            <person name="Merkel A.Y."/>
        </authorList>
    </citation>
    <scope>NUCLEOTIDE SEQUENCE [LARGE SCALE GENOMIC DNA]</scope>
    <source>
        <strain evidence="8 9">38H-sp</strain>
    </source>
</reference>
<evidence type="ECO:0000313" key="8">
    <source>
        <dbReference type="EMBL" id="MEM5948265.1"/>
    </source>
</evidence>
<proteinExistence type="predicted"/>
<dbReference type="SUPFAM" id="SSF46894">
    <property type="entry name" value="C-terminal effector domain of the bipartite response regulators"/>
    <property type="match status" value="1"/>
</dbReference>
<feature type="modified residue" description="4-aspartylphosphate" evidence="4">
    <location>
        <position position="53"/>
    </location>
</feature>
<dbReference type="InterPro" id="IPR001789">
    <property type="entry name" value="Sig_transdc_resp-reg_receiver"/>
</dbReference>
<evidence type="ECO:0000259" key="6">
    <source>
        <dbReference type="PROSITE" id="PS50110"/>
    </source>
</evidence>
<sequence length="227" mass="25205">MKAHVLVVDDEPDIRELVAFNLEREGYRVSTAEDGNTALQIVRSELPDVVVLDLMLPGKDGLEVCRDLKADKATTNIPIIMLTAKAEEADIVIGLELGADDYVTKPFSPRVLLARIKAVLKRVKTEKTDVTGLVSIGILSIDPLKHRAEVEGKAVELSATEFDILYFLARNPGWVFSRAQIIDAVRGNNYAVTERSVDVQILSIRKKLGKARDYIRTIRGVGYKFET</sequence>
<evidence type="ECO:0000313" key="9">
    <source>
        <dbReference type="Proteomes" id="UP001466331"/>
    </source>
</evidence>
<keyword evidence="3 5" id="KW-0238">DNA-binding</keyword>
<gene>
    <name evidence="8" type="ORF">WKV44_06890</name>
</gene>
<dbReference type="InterPro" id="IPR039420">
    <property type="entry name" value="WalR-like"/>
</dbReference>
<dbReference type="InterPro" id="IPR001867">
    <property type="entry name" value="OmpR/PhoB-type_DNA-bd"/>
</dbReference>
<dbReference type="PROSITE" id="PS51755">
    <property type="entry name" value="OMPR_PHOB"/>
    <property type="match status" value="1"/>
</dbReference>
<dbReference type="Gene3D" id="1.10.10.10">
    <property type="entry name" value="Winged helix-like DNA-binding domain superfamily/Winged helix DNA-binding domain"/>
    <property type="match status" value="1"/>
</dbReference>
<dbReference type="InterPro" id="IPR011006">
    <property type="entry name" value="CheY-like_superfamily"/>
</dbReference>
<dbReference type="Proteomes" id="UP001466331">
    <property type="component" value="Unassembled WGS sequence"/>
</dbReference>
<evidence type="ECO:0000256" key="4">
    <source>
        <dbReference type="PROSITE-ProRule" id="PRU00169"/>
    </source>
</evidence>
<evidence type="ECO:0000256" key="1">
    <source>
        <dbReference type="ARBA" id="ARBA00022553"/>
    </source>
</evidence>
<dbReference type="PANTHER" id="PTHR48111">
    <property type="entry name" value="REGULATOR OF RPOS"/>
    <property type="match status" value="1"/>
</dbReference>
<organism evidence="8 9">
    <name type="scientific">Rarispira pelagica</name>
    <dbReference type="NCBI Taxonomy" id="3141764"/>
    <lineage>
        <taxon>Bacteria</taxon>
        <taxon>Pseudomonadati</taxon>
        <taxon>Spirochaetota</taxon>
        <taxon>Spirochaetia</taxon>
        <taxon>Winmispirales</taxon>
        <taxon>Winmispiraceae</taxon>
        <taxon>Rarispira</taxon>
    </lineage>
</organism>
<keyword evidence="1 4" id="KW-0597">Phosphoprotein</keyword>
<keyword evidence="2" id="KW-0902">Two-component regulatory system</keyword>
<feature type="domain" description="Response regulatory" evidence="6">
    <location>
        <begin position="4"/>
        <end position="120"/>
    </location>
</feature>
<dbReference type="CDD" id="cd19937">
    <property type="entry name" value="REC_OmpR_BsPhoP-like"/>
    <property type="match status" value="1"/>
</dbReference>
<dbReference type="PROSITE" id="PS50110">
    <property type="entry name" value="RESPONSE_REGULATORY"/>
    <property type="match status" value="1"/>
</dbReference>
<feature type="domain" description="OmpR/PhoB-type" evidence="7">
    <location>
        <begin position="131"/>
        <end position="227"/>
    </location>
</feature>
<dbReference type="Pfam" id="PF00072">
    <property type="entry name" value="Response_reg"/>
    <property type="match status" value="1"/>
</dbReference>
<dbReference type="EMBL" id="JBCHKQ010000003">
    <property type="protein sequence ID" value="MEM5948265.1"/>
    <property type="molecule type" value="Genomic_DNA"/>
</dbReference>
<dbReference type="InterPro" id="IPR016032">
    <property type="entry name" value="Sig_transdc_resp-reg_C-effctor"/>
</dbReference>
<dbReference type="SUPFAM" id="SSF52172">
    <property type="entry name" value="CheY-like"/>
    <property type="match status" value="1"/>
</dbReference>